<accession>A0A328AD22</accession>
<dbReference type="Pfam" id="PF16153">
    <property type="entry name" value="DUF4861"/>
    <property type="match status" value="1"/>
</dbReference>
<comment type="caution">
    <text evidence="1">The sequence shown here is derived from an EMBL/GenBank/DDBJ whole genome shotgun (WGS) entry which is preliminary data.</text>
</comment>
<protein>
    <recommendedName>
        <fullName evidence="3">DUF4861 domain-containing protein</fullName>
    </recommendedName>
</protein>
<keyword evidence="2" id="KW-1185">Reference proteome</keyword>
<evidence type="ECO:0008006" key="3">
    <source>
        <dbReference type="Google" id="ProtNLM"/>
    </source>
</evidence>
<dbReference type="Proteomes" id="UP000249725">
    <property type="component" value="Unassembled WGS sequence"/>
</dbReference>
<name>A0A328AD22_9CAUL</name>
<dbReference type="EMBL" id="QFYR01000002">
    <property type="protein sequence ID" value="RAK52551.1"/>
    <property type="molecule type" value="Genomic_DNA"/>
</dbReference>
<reference evidence="2" key="1">
    <citation type="submission" date="2018-05" db="EMBL/GenBank/DDBJ databases">
        <authorList>
            <person name="Li X."/>
        </authorList>
    </citation>
    <scope>NUCLEOTIDE SEQUENCE [LARGE SCALE GENOMIC DNA]</scope>
    <source>
        <strain evidence="2">YIM 73061</strain>
    </source>
</reference>
<proteinExistence type="predicted"/>
<dbReference type="InterPro" id="IPR032342">
    <property type="entry name" value="DUF4861"/>
</dbReference>
<gene>
    <name evidence="1" type="ORF">DJ018_10075</name>
</gene>
<organism evidence="1 2">
    <name type="scientific">Phenylobacterium deserti</name>
    <dbReference type="NCBI Taxonomy" id="1914756"/>
    <lineage>
        <taxon>Bacteria</taxon>
        <taxon>Pseudomonadati</taxon>
        <taxon>Pseudomonadota</taxon>
        <taxon>Alphaproteobacteria</taxon>
        <taxon>Caulobacterales</taxon>
        <taxon>Caulobacteraceae</taxon>
        <taxon>Phenylobacterium</taxon>
    </lineage>
</organism>
<evidence type="ECO:0000313" key="2">
    <source>
        <dbReference type="Proteomes" id="UP000249725"/>
    </source>
</evidence>
<evidence type="ECO:0000313" key="1">
    <source>
        <dbReference type="EMBL" id="RAK52551.1"/>
    </source>
</evidence>
<dbReference type="AlphaFoldDB" id="A0A328AD22"/>
<sequence length="433" mass="46400">MRQLAMPSSLCVRWTPSHAKPARAVKPPVGGLMLRHPSALALAASLLVAGVAQAQTQVDLVAENTEPVARKDALIEAPASLLTRVDRRNLAWTAAVDGRPAPAQAIDRNGDGFIEAVVLVADFRPNQRRRITLRPGAAETSSRVQAVLNVQAGATKTGETFQGGRFEPAARLDVPAEHTVHDNLIAMEGPAWESDKVGYRLYLDGRNVTDVYGKKQPELVLHRIGLGQDDYHAEAAWGMDVLKVGEALGVGGLGVVRGAMAEQIGQVDSISAAVEANGPVIAAVRVDDRGVRVGDGRTDLTARYEITAGSRLTWVRARAGADAPLAAGLVKHPGVTVLQSASGGDWAYLASWGPQAENRDDLGLALFYRVDEAKPADDGRSLYVRFGEPQNVRYAFAAVWTKDGDIHDLAAFRAELDRTLAELEHPIRVAPLR</sequence>